<protein>
    <submittedName>
        <fullName evidence="2">Polysaccharide pyruvyl transferase</fullName>
    </submittedName>
</protein>
<dbReference type="EMBL" id="FPCK01000002">
    <property type="protein sequence ID" value="SFV35496.1"/>
    <property type="molecule type" value="Genomic_DNA"/>
</dbReference>
<feature type="domain" description="Polysaccharide pyruvyl transferase" evidence="1">
    <location>
        <begin position="18"/>
        <end position="291"/>
    </location>
</feature>
<name>A0A1I7NLI1_9HYPH</name>
<dbReference type="Proteomes" id="UP000199074">
    <property type="component" value="Unassembled WGS sequence"/>
</dbReference>
<proteinExistence type="predicted"/>
<evidence type="ECO:0000259" key="1">
    <source>
        <dbReference type="Pfam" id="PF04230"/>
    </source>
</evidence>
<dbReference type="GO" id="GO:0016740">
    <property type="term" value="F:transferase activity"/>
    <property type="evidence" value="ECO:0007669"/>
    <property type="project" value="UniProtKB-KW"/>
</dbReference>
<dbReference type="RefSeq" id="WP_244542848.1">
    <property type="nucleotide sequence ID" value="NZ_FPCK01000002.1"/>
</dbReference>
<dbReference type="InterPro" id="IPR007345">
    <property type="entry name" value="Polysacch_pyruvyl_Trfase"/>
</dbReference>
<accession>A0A1I7NLI1</accession>
<dbReference type="AlphaFoldDB" id="A0A1I7NLI1"/>
<organism evidence="2 3">
    <name type="scientific">Devosia crocina</name>
    <dbReference type="NCBI Taxonomy" id="429728"/>
    <lineage>
        <taxon>Bacteria</taxon>
        <taxon>Pseudomonadati</taxon>
        <taxon>Pseudomonadota</taxon>
        <taxon>Alphaproteobacteria</taxon>
        <taxon>Hyphomicrobiales</taxon>
        <taxon>Devosiaceae</taxon>
        <taxon>Devosia</taxon>
    </lineage>
</organism>
<dbReference type="STRING" id="429728.SAMN05216456_2162"/>
<dbReference type="Pfam" id="PF04230">
    <property type="entry name" value="PS_pyruv_trans"/>
    <property type="match status" value="1"/>
</dbReference>
<sequence length="357" mass="39872">MAQPTSSIGVLTFHRCINYGSYWQARCLVEGLMQRGHDAVLLDHRSSRVDMAEWRCALRPVPGNWGEREDRAAYAEKARKFFAAFDALPLSAPFDLDDPAQARPVDIALVGSDEVWNLCHPWYGGKALFYGNDLPAARRASYAASFGNQSWEDGLEKRWIEHLRQFDHVSVRDANSQRIVSAARDSAPPLVLDPVLQFPHVIAPESIDIPAGYVALYGHGMPEWFQQAVRRWADRTGRRIVSIGYRNWWADENWIAAGPAEFAAFMAKADTVVTNFFHGCVFALVYGKPFATAPSDYRSNKVRDLVDALGAEPHLVTEATGPDAYDRLLGQRLDGVIGQRIAQLRHAGESYLDGVLD</sequence>
<reference evidence="2 3" key="1">
    <citation type="submission" date="2016-10" db="EMBL/GenBank/DDBJ databases">
        <authorList>
            <person name="de Groot N.N."/>
        </authorList>
    </citation>
    <scope>NUCLEOTIDE SEQUENCE [LARGE SCALE GENOMIC DNA]</scope>
    <source>
        <strain evidence="2 3">IPL20</strain>
    </source>
</reference>
<keyword evidence="3" id="KW-1185">Reference proteome</keyword>
<evidence type="ECO:0000313" key="2">
    <source>
        <dbReference type="EMBL" id="SFV35496.1"/>
    </source>
</evidence>
<gene>
    <name evidence="2" type="ORF">SAMN05216456_2162</name>
</gene>
<evidence type="ECO:0000313" key="3">
    <source>
        <dbReference type="Proteomes" id="UP000199074"/>
    </source>
</evidence>
<keyword evidence="2" id="KW-0808">Transferase</keyword>